<evidence type="ECO:0000256" key="8">
    <source>
        <dbReference type="SAM" id="Phobius"/>
    </source>
</evidence>
<dbReference type="GO" id="GO:0022857">
    <property type="term" value="F:transmembrane transporter activity"/>
    <property type="evidence" value="ECO:0007669"/>
    <property type="project" value="InterPro"/>
</dbReference>
<gene>
    <name evidence="10" type="ORF">DT076_17790</name>
</gene>
<comment type="subcellular location">
    <subcellularLocation>
        <location evidence="1">Cell membrane</location>
        <topology evidence="1">Multi-pass membrane protein</topology>
    </subcellularLocation>
</comment>
<dbReference type="Pfam" id="PF05977">
    <property type="entry name" value="MFS_3"/>
    <property type="match status" value="1"/>
</dbReference>
<feature type="transmembrane region" description="Helical" evidence="8">
    <location>
        <begin position="115"/>
        <end position="136"/>
    </location>
</feature>
<dbReference type="PANTHER" id="PTHR23513">
    <property type="entry name" value="INTEGRAL MEMBRANE EFFLUX PROTEIN-RELATED"/>
    <property type="match status" value="1"/>
</dbReference>
<dbReference type="AlphaFoldDB" id="A0A367YQ85"/>
<feature type="transmembrane region" description="Helical" evidence="8">
    <location>
        <begin position="208"/>
        <end position="227"/>
    </location>
</feature>
<accession>A0A367YQ85</accession>
<evidence type="ECO:0000259" key="9">
    <source>
        <dbReference type="PROSITE" id="PS50850"/>
    </source>
</evidence>
<feature type="transmembrane region" description="Helical" evidence="8">
    <location>
        <begin position="289"/>
        <end position="310"/>
    </location>
</feature>
<organism evidence="10 11">
    <name type="scientific">Desertihabitans brevis</name>
    <dbReference type="NCBI Taxonomy" id="2268447"/>
    <lineage>
        <taxon>Bacteria</taxon>
        <taxon>Bacillati</taxon>
        <taxon>Actinomycetota</taxon>
        <taxon>Actinomycetes</taxon>
        <taxon>Propionibacteriales</taxon>
        <taxon>Propionibacteriaceae</taxon>
        <taxon>Desertihabitans</taxon>
    </lineage>
</organism>
<feature type="region of interest" description="Disordered" evidence="7">
    <location>
        <begin position="1"/>
        <end position="26"/>
    </location>
</feature>
<comment type="caution">
    <text evidence="10">The sequence shown here is derived from an EMBL/GenBank/DDBJ whole genome shotgun (WGS) entry which is preliminary data.</text>
</comment>
<feature type="transmembrane region" description="Helical" evidence="8">
    <location>
        <begin position="181"/>
        <end position="202"/>
    </location>
</feature>
<reference evidence="10 11" key="1">
    <citation type="submission" date="2018-07" db="EMBL/GenBank/DDBJ databases">
        <title>Desertimonas flava gen. nov. sp. nov.</title>
        <authorList>
            <person name="Liu S."/>
        </authorList>
    </citation>
    <scope>NUCLEOTIDE SEQUENCE [LARGE SCALE GENOMIC DNA]</scope>
    <source>
        <strain evidence="10 11">16Sb5-5</strain>
    </source>
</reference>
<protein>
    <submittedName>
        <fullName evidence="10">MFS transporter</fullName>
    </submittedName>
</protein>
<keyword evidence="6 8" id="KW-0472">Membrane</keyword>
<keyword evidence="5 8" id="KW-1133">Transmembrane helix</keyword>
<feature type="transmembrane region" description="Helical" evidence="8">
    <location>
        <begin position="322"/>
        <end position="339"/>
    </location>
</feature>
<evidence type="ECO:0000256" key="2">
    <source>
        <dbReference type="ARBA" id="ARBA00022448"/>
    </source>
</evidence>
<name>A0A367YQ85_9ACTN</name>
<proteinExistence type="predicted"/>
<feature type="transmembrane region" description="Helical" evidence="8">
    <location>
        <begin position="345"/>
        <end position="367"/>
    </location>
</feature>
<dbReference type="Gene3D" id="1.20.1250.20">
    <property type="entry name" value="MFS general substrate transporter like domains"/>
    <property type="match status" value="1"/>
</dbReference>
<keyword evidence="3" id="KW-1003">Cell membrane</keyword>
<feature type="transmembrane region" description="Helical" evidence="8">
    <location>
        <begin position="82"/>
        <end position="103"/>
    </location>
</feature>
<evidence type="ECO:0000256" key="4">
    <source>
        <dbReference type="ARBA" id="ARBA00022692"/>
    </source>
</evidence>
<dbReference type="InterPro" id="IPR020846">
    <property type="entry name" value="MFS_dom"/>
</dbReference>
<evidence type="ECO:0000313" key="11">
    <source>
        <dbReference type="Proteomes" id="UP000252770"/>
    </source>
</evidence>
<evidence type="ECO:0000256" key="5">
    <source>
        <dbReference type="ARBA" id="ARBA00022989"/>
    </source>
</evidence>
<dbReference type="GO" id="GO:0005886">
    <property type="term" value="C:plasma membrane"/>
    <property type="evidence" value="ECO:0007669"/>
    <property type="project" value="UniProtKB-SubCell"/>
</dbReference>
<feature type="transmembrane region" description="Helical" evidence="8">
    <location>
        <begin position="379"/>
        <end position="398"/>
    </location>
</feature>
<dbReference type="InterPro" id="IPR010290">
    <property type="entry name" value="TM_effector"/>
</dbReference>
<dbReference type="PANTHER" id="PTHR23513:SF11">
    <property type="entry name" value="STAPHYLOFERRIN A TRANSPORTER"/>
    <property type="match status" value="1"/>
</dbReference>
<evidence type="ECO:0000256" key="6">
    <source>
        <dbReference type="ARBA" id="ARBA00023136"/>
    </source>
</evidence>
<feature type="transmembrane region" description="Helical" evidence="8">
    <location>
        <begin position="410"/>
        <end position="430"/>
    </location>
</feature>
<dbReference type="EMBL" id="QOUI01000014">
    <property type="protein sequence ID" value="RCK68053.1"/>
    <property type="molecule type" value="Genomic_DNA"/>
</dbReference>
<evidence type="ECO:0000256" key="7">
    <source>
        <dbReference type="SAM" id="MobiDB-lite"/>
    </source>
</evidence>
<sequence length="454" mass="47782">MVVPPGTSRPPRDRSHGSVASSPRTRSDPIQVITVRRLPATFSALSSPAYRRFIPAQFIGSTGVWMQRIAQDWLVLELTGSAAAVGLVVAMQFLPMLLLGLWGGVLVDRFPIRRLLVLTQSIAAALALLLGGLSLAGVVQVWHVYAIALALGLVVVVDGPARQAFVSELVPSSQVRNAVGLNSTVFQFSGVLGPAVSGVLVAVVGNGWAFMINGLACTAVAAIVFTVRPQFTRPVVPRAPGALRQGLRYIMSTSEVFWAILLVALAGLMAFNLPVLLATMADSEFHTGVSGYSLLTTVNAVGALVGGLWAGSRTTTSRLRSLTGGLGALGVLYATMAVVPGQWAFTALLVLSGVATMSFLIGANSLIQLSTAPEVRGRVMSVYMMVLLGGQSIAGPLVGRFSDWLGPRAALVLCGVVLLLVTAVLAALMARQAHLRLALQRERWAPRLSIVRVP</sequence>
<keyword evidence="11" id="KW-1185">Reference proteome</keyword>
<feature type="domain" description="Major facilitator superfamily (MFS) profile" evidence="9">
    <location>
        <begin position="32"/>
        <end position="433"/>
    </location>
</feature>
<feature type="transmembrane region" description="Helical" evidence="8">
    <location>
        <begin position="256"/>
        <end position="277"/>
    </location>
</feature>
<keyword evidence="2" id="KW-0813">Transport</keyword>
<dbReference type="SUPFAM" id="SSF103473">
    <property type="entry name" value="MFS general substrate transporter"/>
    <property type="match status" value="1"/>
</dbReference>
<evidence type="ECO:0000313" key="10">
    <source>
        <dbReference type="EMBL" id="RCK68053.1"/>
    </source>
</evidence>
<feature type="transmembrane region" description="Helical" evidence="8">
    <location>
        <begin position="142"/>
        <end position="161"/>
    </location>
</feature>
<dbReference type="PROSITE" id="PS50850">
    <property type="entry name" value="MFS"/>
    <property type="match status" value="1"/>
</dbReference>
<evidence type="ECO:0000256" key="3">
    <source>
        <dbReference type="ARBA" id="ARBA00022475"/>
    </source>
</evidence>
<dbReference type="Proteomes" id="UP000252770">
    <property type="component" value="Unassembled WGS sequence"/>
</dbReference>
<evidence type="ECO:0000256" key="1">
    <source>
        <dbReference type="ARBA" id="ARBA00004651"/>
    </source>
</evidence>
<keyword evidence="4 8" id="KW-0812">Transmembrane</keyword>
<dbReference type="CDD" id="cd06173">
    <property type="entry name" value="MFS_MefA_like"/>
    <property type="match status" value="1"/>
</dbReference>
<dbReference type="InterPro" id="IPR036259">
    <property type="entry name" value="MFS_trans_sf"/>
</dbReference>